<feature type="region of interest" description="Disordered" evidence="8">
    <location>
        <begin position="168"/>
        <end position="194"/>
    </location>
</feature>
<keyword evidence="2" id="KW-0808">Transferase</keyword>
<evidence type="ECO:0000256" key="4">
    <source>
        <dbReference type="ARBA" id="ARBA00022741"/>
    </source>
</evidence>
<sequence length="194" mass="21103">MAGGRSSRMGRCKALLTHTDGTTFLHQAIEQVRPLSEVVACAIAQDQQDVAQIIPADVTTLRDQCDQRGPAEGLLRALEFAASHACVGAFVIPVDVPALGTSELQLVQQSFECFPNDVSCAVSDNSPDRLEPLIAIYPTGLLPSIAALAKSDNRSLYRFIKKHSHHRVPLPPHTLKNVNHPDDWNEPSPHDSKS</sequence>
<evidence type="ECO:0000256" key="2">
    <source>
        <dbReference type="ARBA" id="ARBA00022679"/>
    </source>
</evidence>
<evidence type="ECO:0000256" key="5">
    <source>
        <dbReference type="ARBA" id="ARBA00022842"/>
    </source>
</evidence>
<keyword evidence="1" id="KW-0963">Cytoplasm</keyword>
<keyword evidence="7" id="KW-0501">Molybdenum cofactor biosynthesis</keyword>
<evidence type="ECO:0000256" key="6">
    <source>
        <dbReference type="ARBA" id="ARBA00023134"/>
    </source>
</evidence>
<dbReference type="Gene3D" id="3.90.550.10">
    <property type="entry name" value="Spore Coat Polysaccharide Biosynthesis Protein SpsA, Chain A"/>
    <property type="match status" value="1"/>
</dbReference>
<keyword evidence="5" id="KW-0460">Magnesium</keyword>
<evidence type="ECO:0000259" key="9">
    <source>
        <dbReference type="Pfam" id="PF12804"/>
    </source>
</evidence>
<keyword evidence="6" id="KW-0342">GTP-binding</keyword>
<dbReference type="Proteomes" id="UP001158067">
    <property type="component" value="Unassembled WGS sequence"/>
</dbReference>
<keyword evidence="3" id="KW-0479">Metal-binding</keyword>
<evidence type="ECO:0000256" key="7">
    <source>
        <dbReference type="ARBA" id="ARBA00023150"/>
    </source>
</evidence>
<feature type="compositionally biased region" description="Basic and acidic residues" evidence="8">
    <location>
        <begin position="179"/>
        <end position="194"/>
    </location>
</feature>
<dbReference type="InterPro" id="IPR013482">
    <property type="entry name" value="Molybde_CF_guanTrfase"/>
</dbReference>
<evidence type="ECO:0000256" key="8">
    <source>
        <dbReference type="SAM" id="MobiDB-lite"/>
    </source>
</evidence>
<dbReference type="Pfam" id="PF12804">
    <property type="entry name" value="NTP_transf_3"/>
    <property type="match status" value="1"/>
</dbReference>
<dbReference type="PANTHER" id="PTHR19136">
    <property type="entry name" value="MOLYBDENUM COFACTOR GUANYLYLTRANSFERASE"/>
    <property type="match status" value="1"/>
</dbReference>
<evidence type="ECO:0000256" key="3">
    <source>
        <dbReference type="ARBA" id="ARBA00022723"/>
    </source>
</evidence>
<gene>
    <name evidence="10" type="ORF">SAMN06265222_10631</name>
</gene>
<dbReference type="EMBL" id="FXUG01000006">
    <property type="protein sequence ID" value="SMP58284.1"/>
    <property type="molecule type" value="Genomic_DNA"/>
</dbReference>
<reference evidence="10 11" key="1">
    <citation type="submission" date="2017-05" db="EMBL/GenBank/DDBJ databases">
        <authorList>
            <person name="Varghese N."/>
            <person name="Submissions S."/>
        </authorList>
    </citation>
    <scope>NUCLEOTIDE SEQUENCE [LARGE SCALE GENOMIC DNA]</scope>
    <source>
        <strain evidence="10 11">DSM 25457</strain>
    </source>
</reference>
<organism evidence="10 11">
    <name type="scientific">Neorhodopirellula lusitana</name>
    <dbReference type="NCBI Taxonomy" id="445327"/>
    <lineage>
        <taxon>Bacteria</taxon>
        <taxon>Pseudomonadati</taxon>
        <taxon>Planctomycetota</taxon>
        <taxon>Planctomycetia</taxon>
        <taxon>Pirellulales</taxon>
        <taxon>Pirellulaceae</taxon>
        <taxon>Neorhodopirellula</taxon>
    </lineage>
</organism>
<keyword evidence="4" id="KW-0547">Nucleotide-binding</keyword>
<evidence type="ECO:0000313" key="10">
    <source>
        <dbReference type="EMBL" id="SMP58284.1"/>
    </source>
</evidence>
<dbReference type="PANTHER" id="PTHR19136:SF81">
    <property type="entry name" value="MOLYBDENUM COFACTOR GUANYLYLTRANSFERASE"/>
    <property type="match status" value="1"/>
</dbReference>
<dbReference type="SUPFAM" id="SSF53448">
    <property type="entry name" value="Nucleotide-diphospho-sugar transferases"/>
    <property type="match status" value="1"/>
</dbReference>
<dbReference type="InterPro" id="IPR029044">
    <property type="entry name" value="Nucleotide-diphossugar_trans"/>
</dbReference>
<comment type="caution">
    <text evidence="10">The sequence shown here is derived from an EMBL/GenBank/DDBJ whole genome shotgun (WGS) entry which is preliminary data.</text>
</comment>
<evidence type="ECO:0000256" key="1">
    <source>
        <dbReference type="ARBA" id="ARBA00022490"/>
    </source>
</evidence>
<name>A0ABY1Q4T2_9BACT</name>
<accession>A0ABY1Q4T2</accession>
<protein>
    <submittedName>
        <fullName evidence="10">Molybdopterin-guanine dinucleotide biosynthesis protein A</fullName>
    </submittedName>
</protein>
<dbReference type="InterPro" id="IPR025877">
    <property type="entry name" value="MobA-like_NTP_Trfase"/>
</dbReference>
<feature type="domain" description="MobA-like NTP transferase" evidence="9">
    <location>
        <begin position="1"/>
        <end position="164"/>
    </location>
</feature>
<keyword evidence="11" id="KW-1185">Reference proteome</keyword>
<proteinExistence type="predicted"/>
<evidence type="ECO:0000313" key="11">
    <source>
        <dbReference type="Proteomes" id="UP001158067"/>
    </source>
</evidence>
<dbReference type="CDD" id="cd02503">
    <property type="entry name" value="MobA"/>
    <property type="match status" value="1"/>
</dbReference>